<evidence type="ECO:0000313" key="2">
    <source>
        <dbReference type="Proteomes" id="UP001476950"/>
    </source>
</evidence>
<reference evidence="1 2" key="1">
    <citation type="submission" date="2022-04" db="EMBL/GenBank/DDBJ databases">
        <title>Positive selection, recombination, and allopatry shape intraspecific diversity of widespread and dominant cyanobacteria.</title>
        <authorList>
            <person name="Wei J."/>
            <person name="Shu W."/>
            <person name="Hu C."/>
        </authorList>
    </citation>
    <scope>NUCLEOTIDE SEQUENCE [LARGE SCALE GENOMIC DNA]</scope>
    <source>
        <strain evidence="1 2">AS-A4</strain>
    </source>
</reference>
<comment type="caution">
    <text evidence="1">The sequence shown here is derived from an EMBL/GenBank/DDBJ whole genome shotgun (WGS) entry which is preliminary data.</text>
</comment>
<dbReference type="EMBL" id="JAMPLM010000001">
    <property type="protein sequence ID" value="MEP1056963.1"/>
    <property type="molecule type" value="Genomic_DNA"/>
</dbReference>
<name>A0ABV0KCL6_9CYAN</name>
<gene>
    <name evidence="1" type="ORF">NDI38_00840</name>
</gene>
<protein>
    <submittedName>
        <fullName evidence="1">Uncharacterized protein</fullName>
    </submittedName>
</protein>
<dbReference type="RefSeq" id="WP_190454470.1">
    <property type="nucleotide sequence ID" value="NZ_JAMPLM010000001.1"/>
</dbReference>
<proteinExistence type="predicted"/>
<organism evidence="1 2">
    <name type="scientific">Stenomitos frigidus AS-A4</name>
    <dbReference type="NCBI Taxonomy" id="2933935"/>
    <lineage>
        <taxon>Bacteria</taxon>
        <taxon>Bacillati</taxon>
        <taxon>Cyanobacteriota</taxon>
        <taxon>Cyanophyceae</taxon>
        <taxon>Leptolyngbyales</taxon>
        <taxon>Leptolyngbyaceae</taxon>
        <taxon>Stenomitos</taxon>
    </lineage>
</organism>
<accession>A0ABV0KCL6</accession>
<sequence>MFEKLLLAGTITFSLNIFIGMGAQSPSQPTVVAQAAPHSVNVAQALHDSPLLRSLFQ</sequence>
<evidence type="ECO:0000313" key="1">
    <source>
        <dbReference type="EMBL" id="MEP1056963.1"/>
    </source>
</evidence>
<keyword evidence="2" id="KW-1185">Reference proteome</keyword>
<dbReference type="Proteomes" id="UP001476950">
    <property type="component" value="Unassembled WGS sequence"/>
</dbReference>